<dbReference type="Proteomes" id="UP000214673">
    <property type="component" value="Unassembled WGS sequence"/>
</dbReference>
<organism evidence="1 2">
    <name type="scientific">Haematobacter missouriensis</name>
    <dbReference type="NCBI Taxonomy" id="366616"/>
    <lineage>
        <taxon>Bacteria</taxon>
        <taxon>Pseudomonadati</taxon>
        <taxon>Pseudomonadota</taxon>
        <taxon>Alphaproteobacteria</taxon>
        <taxon>Rhodobacterales</taxon>
        <taxon>Paracoccaceae</taxon>
        <taxon>Haematobacter</taxon>
    </lineage>
</organism>
<evidence type="ECO:0000313" key="1">
    <source>
        <dbReference type="EMBL" id="OWJ72008.1"/>
    </source>
</evidence>
<accession>A0ABX3ZP20</accession>
<keyword evidence="2" id="KW-1185">Reference proteome</keyword>
<protein>
    <submittedName>
        <fullName evidence="1">Uncharacterized protein</fullName>
    </submittedName>
</protein>
<name>A0ABX3ZP20_9RHOB</name>
<sequence length="98" mass="11986">MVRIRDYLEPLTMDWPLDSKDRMLQALMQKVWREMMAKLHVEVFGAMNLPRFYRIHHRFCSYEDTLQRRDSFNNIQHIGIQSGYNYGQVMPILWRHLT</sequence>
<evidence type="ECO:0000313" key="2">
    <source>
        <dbReference type="Proteomes" id="UP000214673"/>
    </source>
</evidence>
<dbReference type="EMBL" id="NIPV01000102">
    <property type="protein sequence ID" value="OWJ72008.1"/>
    <property type="molecule type" value="Genomic_DNA"/>
</dbReference>
<gene>
    <name evidence="1" type="ORF">CDV53_18210</name>
</gene>
<reference evidence="1 2" key="1">
    <citation type="submission" date="2016-11" db="EMBL/GenBank/DDBJ databases">
        <title>Comparison of Traditional DNA-DNA Hybridization with In Silico Genomic Analysis.</title>
        <authorList>
            <person name="Nicholson A.C."/>
            <person name="Sammons S."/>
            <person name="Humrighouse B.W."/>
            <person name="Graziano J."/>
            <person name="Lasker B."/>
            <person name="Whitney A.M."/>
            <person name="Mcquiston J.R."/>
        </authorList>
    </citation>
    <scope>NUCLEOTIDE SEQUENCE [LARGE SCALE GENOMIC DNA]</scope>
    <source>
        <strain evidence="1 2">H1892</strain>
    </source>
</reference>
<proteinExistence type="predicted"/>
<comment type="caution">
    <text evidence="1">The sequence shown here is derived from an EMBL/GenBank/DDBJ whole genome shotgun (WGS) entry which is preliminary data.</text>
</comment>